<protein>
    <submittedName>
        <fullName evidence="1">Uncharacterized protein</fullName>
    </submittedName>
</protein>
<dbReference type="Proteomes" id="UP001154282">
    <property type="component" value="Unassembled WGS sequence"/>
</dbReference>
<sequence>MNPSSAATLFYSFLSPQDSNRTPGDVPRDPRDFFKPGEGDGCAFRCRGGGDGIFEAKKKGLERIQERERESKREREEIRQRVFPSPAPRHISIDSRFIFRSIFPWRNP</sequence>
<proteinExistence type="predicted"/>
<evidence type="ECO:0000313" key="1">
    <source>
        <dbReference type="EMBL" id="CAI0540084.1"/>
    </source>
</evidence>
<dbReference type="EMBL" id="CAMGYJ010000009">
    <property type="protein sequence ID" value="CAI0540084.1"/>
    <property type="molecule type" value="Genomic_DNA"/>
</dbReference>
<comment type="caution">
    <text evidence="1">The sequence shown here is derived from an EMBL/GenBank/DDBJ whole genome shotgun (WGS) entry which is preliminary data.</text>
</comment>
<keyword evidence="2" id="KW-1185">Reference proteome</keyword>
<dbReference type="AlphaFoldDB" id="A0AAV0Q752"/>
<name>A0AAV0Q752_9ROSI</name>
<reference evidence="1" key="1">
    <citation type="submission" date="2022-08" db="EMBL/GenBank/DDBJ databases">
        <authorList>
            <person name="Gutierrez-Valencia J."/>
        </authorList>
    </citation>
    <scope>NUCLEOTIDE SEQUENCE</scope>
</reference>
<accession>A0AAV0Q752</accession>
<evidence type="ECO:0000313" key="2">
    <source>
        <dbReference type="Proteomes" id="UP001154282"/>
    </source>
</evidence>
<organism evidence="1 2">
    <name type="scientific">Linum tenue</name>
    <dbReference type="NCBI Taxonomy" id="586396"/>
    <lineage>
        <taxon>Eukaryota</taxon>
        <taxon>Viridiplantae</taxon>
        <taxon>Streptophyta</taxon>
        <taxon>Embryophyta</taxon>
        <taxon>Tracheophyta</taxon>
        <taxon>Spermatophyta</taxon>
        <taxon>Magnoliopsida</taxon>
        <taxon>eudicotyledons</taxon>
        <taxon>Gunneridae</taxon>
        <taxon>Pentapetalae</taxon>
        <taxon>rosids</taxon>
        <taxon>fabids</taxon>
        <taxon>Malpighiales</taxon>
        <taxon>Linaceae</taxon>
        <taxon>Linum</taxon>
    </lineage>
</organism>
<gene>
    <name evidence="1" type="ORF">LITE_LOCUS41534</name>
</gene>